<reference evidence="9 10" key="1">
    <citation type="submission" date="2023-07" db="EMBL/GenBank/DDBJ databases">
        <title>Genomic Encyclopedia of Type Strains, Phase IV (KMG-IV): sequencing the most valuable type-strain genomes for metagenomic binning, comparative biology and taxonomic classification.</title>
        <authorList>
            <person name="Goeker M."/>
        </authorList>
    </citation>
    <scope>NUCLEOTIDE SEQUENCE [LARGE SCALE GENOMIC DNA]</scope>
    <source>
        <strain evidence="9 10">DSM 16784</strain>
    </source>
</reference>
<evidence type="ECO:0000256" key="6">
    <source>
        <dbReference type="SAM" id="Phobius"/>
    </source>
</evidence>
<dbReference type="InterPro" id="IPR039425">
    <property type="entry name" value="RNA_pol_sigma-70-like"/>
</dbReference>
<evidence type="ECO:0000313" key="9">
    <source>
        <dbReference type="EMBL" id="MDQ0360313.1"/>
    </source>
</evidence>
<dbReference type="RefSeq" id="WP_307406120.1">
    <property type="nucleotide sequence ID" value="NZ_JAUSUR010000001.1"/>
</dbReference>
<gene>
    <name evidence="9" type="ORF">J2S15_001044</name>
</gene>
<dbReference type="Gene3D" id="1.10.1740.10">
    <property type="match status" value="1"/>
</dbReference>
<evidence type="ECO:0000259" key="7">
    <source>
        <dbReference type="Pfam" id="PF04542"/>
    </source>
</evidence>
<keyword evidence="6" id="KW-1133">Transmembrane helix</keyword>
<evidence type="ECO:0000256" key="2">
    <source>
        <dbReference type="ARBA" id="ARBA00023015"/>
    </source>
</evidence>
<dbReference type="NCBIfam" id="TIGR02937">
    <property type="entry name" value="sigma70-ECF"/>
    <property type="match status" value="1"/>
</dbReference>
<dbReference type="Pfam" id="PF04542">
    <property type="entry name" value="Sigma70_r2"/>
    <property type="match status" value="1"/>
</dbReference>
<dbReference type="Pfam" id="PF08281">
    <property type="entry name" value="Sigma70_r4_2"/>
    <property type="match status" value="1"/>
</dbReference>
<sequence>MDKREELTQIVKEVQKDKKQFELLYSHIVNKVYYWCYSVVGNEADALDMTQESMLLIYKNIGKLKNPEAFTSWMYRLIRNHCLNYVQRYKKHDLEFISNDNYAQQFEENVKEERLEHIPHESYDLNETKRLVASFIDNLPKRQKEVITLFYLEEMKIEEIAEVLDYNAGSVKSRLHDGRKNLESQISKYQKKHNVKLYNISLFAILGLVLQEHRNELCEKQDLSYKKNVFKHNLSGLDKLSSILTGKVLITVISFVVVALMGFMYFTLEENLEGENISKGYANVDSINNQLQKHPYIRNINYVTFPARKSVEVSIELKKDVAENAIAIQLNDEDILFKKDSKNIFVQIKENGEYIVTIDNTKFKFKIDNIDEFAPELVEVQNHNNYLQLIINDEMSQLDYEQSYFEYKNEKYEINQDSIIQGNFNGEVSIVLFNKEGLFIRYIVVLI</sequence>
<evidence type="ECO:0000256" key="3">
    <source>
        <dbReference type="ARBA" id="ARBA00023082"/>
    </source>
</evidence>
<keyword evidence="5" id="KW-0804">Transcription</keyword>
<keyword evidence="4" id="KW-0238">DNA-binding</keyword>
<dbReference type="PANTHER" id="PTHR43133">
    <property type="entry name" value="RNA POLYMERASE ECF-TYPE SIGMA FACTO"/>
    <property type="match status" value="1"/>
</dbReference>
<keyword evidence="6" id="KW-0812">Transmembrane</keyword>
<name>A0ABU0E0B0_9FIRM</name>
<protein>
    <submittedName>
        <fullName evidence="9">RNA polymerase sigma factor (Sigma-70 family)</fullName>
    </submittedName>
</protein>
<dbReference type="EMBL" id="JAUSUR010000001">
    <property type="protein sequence ID" value="MDQ0360313.1"/>
    <property type="molecule type" value="Genomic_DNA"/>
</dbReference>
<comment type="caution">
    <text evidence="9">The sequence shown here is derived from an EMBL/GenBank/DDBJ whole genome shotgun (WGS) entry which is preliminary data.</text>
</comment>
<dbReference type="Proteomes" id="UP001230220">
    <property type="component" value="Unassembled WGS sequence"/>
</dbReference>
<evidence type="ECO:0000256" key="1">
    <source>
        <dbReference type="ARBA" id="ARBA00010641"/>
    </source>
</evidence>
<evidence type="ECO:0000256" key="4">
    <source>
        <dbReference type="ARBA" id="ARBA00023125"/>
    </source>
</evidence>
<organism evidence="9 10">
    <name type="scientific">Breznakia pachnodae</name>
    <dbReference type="NCBI Taxonomy" id="265178"/>
    <lineage>
        <taxon>Bacteria</taxon>
        <taxon>Bacillati</taxon>
        <taxon>Bacillota</taxon>
        <taxon>Erysipelotrichia</taxon>
        <taxon>Erysipelotrichales</taxon>
        <taxon>Erysipelotrichaceae</taxon>
        <taxon>Breznakia</taxon>
    </lineage>
</organism>
<evidence type="ECO:0000313" key="10">
    <source>
        <dbReference type="Proteomes" id="UP001230220"/>
    </source>
</evidence>
<dbReference type="CDD" id="cd06171">
    <property type="entry name" value="Sigma70_r4"/>
    <property type="match status" value="1"/>
</dbReference>
<dbReference type="InterPro" id="IPR036388">
    <property type="entry name" value="WH-like_DNA-bd_sf"/>
</dbReference>
<feature type="domain" description="RNA polymerase sigma-70 region 2" evidence="7">
    <location>
        <begin position="24"/>
        <end position="90"/>
    </location>
</feature>
<feature type="domain" description="RNA polymerase sigma factor 70 region 4 type 2" evidence="8">
    <location>
        <begin position="132"/>
        <end position="182"/>
    </location>
</feature>
<dbReference type="SUPFAM" id="SSF88946">
    <property type="entry name" value="Sigma2 domain of RNA polymerase sigma factors"/>
    <property type="match status" value="1"/>
</dbReference>
<feature type="transmembrane region" description="Helical" evidence="6">
    <location>
        <begin position="248"/>
        <end position="268"/>
    </location>
</feature>
<keyword evidence="10" id="KW-1185">Reference proteome</keyword>
<dbReference type="Gene3D" id="1.10.10.10">
    <property type="entry name" value="Winged helix-like DNA-binding domain superfamily/Winged helix DNA-binding domain"/>
    <property type="match status" value="1"/>
</dbReference>
<dbReference type="InterPro" id="IPR013325">
    <property type="entry name" value="RNA_pol_sigma_r2"/>
</dbReference>
<evidence type="ECO:0000256" key="5">
    <source>
        <dbReference type="ARBA" id="ARBA00023163"/>
    </source>
</evidence>
<dbReference type="PANTHER" id="PTHR43133:SF8">
    <property type="entry name" value="RNA POLYMERASE SIGMA FACTOR HI_1459-RELATED"/>
    <property type="match status" value="1"/>
</dbReference>
<dbReference type="SUPFAM" id="SSF88659">
    <property type="entry name" value="Sigma3 and sigma4 domains of RNA polymerase sigma factors"/>
    <property type="match status" value="1"/>
</dbReference>
<evidence type="ECO:0000259" key="8">
    <source>
        <dbReference type="Pfam" id="PF08281"/>
    </source>
</evidence>
<dbReference type="InterPro" id="IPR014284">
    <property type="entry name" value="RNA_pol_sigma-70_dom"/>
</dbReference>
<comment type="similarity">
    <text evidence="1">Belongs to the sigma-70 factor family. ECF subfamily.</text>
</comment>
<dbReference type="InterPro" id="IPR007627">
    <property type="entry name" value="RNA_pol_sigma70_r2"/>
</dbReference>
<proteinExistence type="inferred from homology"/>
<accession>A0ABU0E0B0</accession>
<dbReference type="InterPro" id="IPR013324">
    <property type="entry name" value="RNA_pol_sigma_r3/r4-like"/>
</dbReference>
<dbReference type="InterPro" id="IPR013249">
    <property type="entry name" value="RNA_pol_sigma70_r4_t2"/>
</dbReference>
<keyword evidence="6" id="KW-0472">Membrane</keyword>
<keyword evidence="2" id="KW-0805">Transcription regulation</keyword>
<keyword evidence="3" id="KW-0731">Sigma factor</keyword>